<feature type="domain" description="NADP-dependent oxidoreductase" evidence="2">
    <location>
        <begin position="11"/>
        <end position="308"/>
    </location>
</feature>
<keyword evidence="1" id="KW-0560">Oxidoreductase</keyword>
<reference evidence="4" key="1">
    <citation type="submission" date="2016-10" db="EMBL/GenBank/DDBJ databases">
        <authorList>
            <person name="Varghese N."/>
            <person name="Submissions S."/>
        </authorList>
    </citation>
    <scope>NUCLEOTIDE SEQUENCE [LARGE SCALE GENOMIC DNA]</scope>
    <source>
        <strain evidence="4">DSM 44498</strain>
    </source>
</reference>
<dbReference type="PANTHER" id="PTHR43364">
    <property type="entry name" value="NADH-SPECIFIC METHYLGLYOXAL REDUCTASE-RELATED"/>
    <property type="match status" value="1"/>
</dbReference>
<evidence type="ECO:0000313" key="3">
    <source>
        <dbReference type="EMBL" id="SEB62053.1"/>
    </source>
</evidence>
<dbReference type="PANTHER" id="PTHR43364:SF4">
    <property type="entry name" value="NAD(P)-LINKED OXIDOREDUCTASE SUPERFAMILY PROTEIN"/>
    <property type="match status" value="1"/>
</dbReference>
<dbReference type="AlphaFoldDB" id="A0A1H4KUH9"/>
<organism evidence="3 4">
    <name type="scientific">Rhodococcus koreensis</name>
    <dbReference type="NCBI Taxonomy" id="99653"/>
    <lineage>
        <taxon>Bacteria</taxon>
        <taxon>Bacillati</taxon>
        <taxon>Actinomycetota</taxon>
        <taxon>Actinomycetes</taxon>
        <taxon>Mycobacteriales</taxon>
        <taxon>Nocardiaceae</taxon>
        <taxon>Rhodococcus</taxon>
    </lineage>
</organism>
<dbReference type="Proteomes" id="UP000183561">
    <property type="component" value="Unassembled WGS sequence"/>
</dbReference>
<proteinExistence type="predicted"/>
<dbReference type="Pfam" id="PF00248">
    <property type="entry name" value="Aldo_ket_red"/>
    <property type="match status" value="1"/>
</dbReference>
<dbReference type="GO" id="GO:0005829">
    <property type="term" value="C:cytosol"/>
    <property type="evidence" value="ECO:0007669"/>
    <property type="project" value="TreeGrafter"/>
</dbReference>
<dbReference type="EMBL" id="FNSV01000005">
    <property type="protein sequence ID" value="SEB62053.1"/>
    <property type="molecule type" value="Genomic_DNA"/>
</dbReference>
<dbReference type="InterPro" id="IPR050523">
    <property type="entry name" value="AKR_Detox_Biosynth"/>
</dbReference>
<dbReference type="InterPro" id="IPR020471">
    <property type="entry name" value="AKR"/>
</dbReference>
<dbReference type="Gene3D" id="3.20.20.100">
    <property type="entry name" value="NADP-dependent oxidoreductase domain"/>
    <property type="match status" value="1"/>
</dbReference>
<keyword evidence="4" id="KW-1185">Reference proteome</keyword>
<evidence type="ECO:0000313" key="4">
    <source>
        <dbReference type="Proteomes" id="UP000183561"/>
    </source>
</evidence>
<dbReference type="PRINTS" id="PR00069">
    <property type="entry name" value="ALDKETRDTASE"/>
</dbReference>
<evidence type="ECO:0000259" key="2">
    <source>
        <dbReference type="Pfam" id="PF00248"/>
    </source>
</evidence>
<name>A0A1H4KUH9_9NOCA</name>
<dbReference type="GO" id="GO:0016491">
    <property type="term" value="F:oxidoreductase activity"/>
    <property type="evidence" value="ECO:0007669"/>
    <property type="project" value="UniProtKB-KW"/>
</dbReference>
<gene>
    <name evidence="3" type="ORF">SAMN04490239_0904</name>
</gene>
<dbReference type="InterPro" id="IPR036812">
    <property type="entry name" value="NAD(P)_OxRdtase_dom_sf"/>
</dbReference>
<dbReference type="InterPro" id="IPR023210">
    <property type="entry name" value="NADP_OxRdtase_dom"/>
</dbReference>
<accession>A0A1H4KUH9</accession>
<protein>
    <submittedName>
        <fullName evidence="3">Predicted oxidoreductase</fullName>
    </submittedName>
</protein>
<sequence length="328" mass="35578">MGRSGLVVSEVGIGASTFGRSGMVAETQDAADRIVGRALDLGITYFDVADVYGDHPGQSEIMLGKALGGNRDRVVIGSKFGIGLGGLNGPDWGVRGSRRYVRLAVESSLRRLRTDWIDLYQIHAPDPITPIEETLSVLDDLVAEGKVRYIGSSNFAGWQVTDAEYVARINGLTRFVSATNEYNLLWREPEKELLPALAAYGVGFFPYFPLQNGLLTGKYRRDFAPVGAKITNLKKHLLDAAPWDALERYTEFARERGVTPTALAFGWLLAHESVSSVIAGVTAPEQLDDNLAASRWRPTPEEFAELSELFTGDLSGAPGQVTGSASRG</sequence>
<evidence type="ECO:0000256" key="1">
    <source>
        <dbReference type="ARBA" id="ARBA00023002"/>
    </source>
</evidence>
<dbReference type="SUPFAM" id="SSF51430">
    <property type="entry name" value="NAD(P)-linked oxidoreductase"/>
    <property type="match status" value="1"/>
</dbReference>